<evidence type="ECO:0000313" key="2">
    <source>
        <dbReference type="Proteomes" id="UP001234297"/>
    </source>
</evidence>
<dbReference type="Proteomes" id="UP001234297">
    <property type="component" value="Chromosome 8"/>
</dbReference>
<proteinExistence type="predicted"/>
<reference evidence="1 2" key="1">
    <citation type="journal article" date="2022" name="Hortic Res">
        <title>A haplotype resolved chromosomal level avocado genome allows analysis of novel avocado genes.</title>
        <authorList>
            <person name="Nath O."/>
            <person name="Fletcher S.J."/>
            <person name="Hayward A."/>
            <person name="Shaw L.M."/>
            <person name="Masouleh A.K."/>
            <person name="Furtado A."/>
            <person name="Henry R.J."/>
            <person name="Mitter N."/>
        </authorList>
    </citation>
    <scope>NUCLEOTIDE SEQUENCE [LARGE SCALE GENOMIC DNA]</scope>
    <source>
        <strain evidence="2">cv. Hass</strain>
    </source>
</reference>
<dbReference type="EMBL" id="CM056816">
    <property type="protein sequence ID" value="KAJ8632619.1"/>
    <property type="molecule type" value="Genomic_DNA"/>
</dbReference>
<comment type="caution">
    <text evidence="1">The sequence shown here is derived from an EMBL/GenBank/DDBJ whole genome shotgun (WGS) entry which is preliminary data.</text>
</comment>
<protein>
    <submittedName>
        <fullName evidence="1">Uncharacterized protein</fullName>
    </submittedName>
</protein>
<gene>
    <name evidence="1" type="ORF">MRB53_025955</name>
</gene>
<sequence>MSKKVEVLSLPDHGVAVISATSSPTIAGTLDLGEPPISNSLEPKTSTVVAPTATPSVSVALEQTSHGMKDTGLNHNSTPNDLQQINNQQAVTMGAEDATWNKLMA</sequence>
<accession>A0ACC2LGU4</accession>
<name>A0ACC2LGU4_PERAE</name>
<organism evidence="1 2">
    <name type="scientific">Persea americana</name>
    <name type="common">Avocado</name>
    <dbReference type="NCBI Taxonomy" id="3435"/>
    <lineage>
        <taxon>Eukaryota</taxon>
        <taxon>Viridiplantae</taxon>
        <taxon>Streptophyta</taxon>
        <taxon>Embryophyta</taxon>
        <taxon>Tracheophyta</taxon>
        <taxon>Spermatophyta</taxon>
        <taxon>Magnoliopsida</taxon>
        <taxon>Magnoliidae</taxon>
        <taxon>Laurales</taxon>
        <taxon>Lauraceae</taxon>
        <taxon>Persea</taxon>
    </lineage>
</organism>
<evidence type="ECO:0000313" key="1">
    <source>
        <dbReference type="EMBL" id="KAJ8632619.1"/>
    </source>
</evidence>
<keyword evidence="2" id="KW-1185">Reference proteome</keyword>